<dbReference type="EMBL" id="MN176220">
    <property type="protein sequence ID" value="QFG05219.1"/>
    <property type="molecule type" value="Genomic_DNA"/>
</dbReference>
<protein>
    <submittedName>
        <fullName evidence="1">Uncharacterized protein</fullName>
    </submittedName>
</protein>
<evidence type="ECO:0000313" key="2">
    <source>
        <dbReference type="Proteomes" id="UP000325508"/>
    </source>
</evidence>
<sequence>MAKITEVKGWTLNSEVPTGKTTEIEWNNKRRLVSIKEFNFMMVGSRQASLSPTIAVYDTSELGAWEQLRTILQGEGK</sequence>
<name>A0A5J6T446_9CAUD</name>
<gene>
    <name evidence="1" type="primary">77</name>
    <name evidence="1" type="ORF">019DV002_77</name>
</gene>
<keyword evidence="2" id="KW-1185">Reference proteome</keyword>
<evidence type="ECO:0000313" key="1">
    <source>
        <dbReference type="EMBL" id="QFG05219.1"/>
    </source>
</evidence>
<organism evidence="1 2">
    <name type="scientific">Bacillus phage 019DV002</name>
    <dbReference type="NCBI Taxonomy" id="2601653"/>
    <lineage>
        <taxon>Viruses</taxon>
        <taxon>Duplodnaviria</taxon>
        <taxon>Heunggongvirae</taxon>
        <taxon>Uroviricota</taxon>
        <taxon>Caudoviricetes</taxon>
        <taxon>Ehrlichviridae</taxon>
        <taxon>Gettysburgvirus</taxon>
        <taxon>Gettysburgvirus gv019DV002</taxon>
    </lineage>
</organism>
<reference evidence="1 2" key="1">
    <citation type="submission" date="2019-07" db="EMBL/GenBank/DDBJ databases">
        <authorList>
            <person name="Loney R.E."/>
            <person name="Krukonis G.P."/>
            <person name="Delesalle V.A."/>
        </authorList>
    </citation>
    <scope>NUCLEOTIDE SEQUENCE [LARGE SCALE GENOMIC DNA]</scope>
</reference>
<accession>A0A5J6T446</accession>
<proteinExistence type="predicted"/>
<dbReference type="Proteomes" id="UP000325508">
    <property type="component" value="Segment"/>
</dbReference>